<dbReference type="FunFam" id="3.30.300.30:FF:000007">
    <property type="entry name" value="4-coumarate--CoA ligase 2"/>
    <property type="match status" value="1"/>
</dbReference>
<dbReference type="GO" id="GO:0005777">
    <property type="term" value="C:peroxisome"/>
    <property type="evidence" value="ECO:0007669"/>
    <property type="project" value="UniProtKB-SubCell"/>
</dbReference>
<dbReference type="Proteomes" id="UP000494163">
    <property type="component" value="Chromosome 3R"/>
</dbReference>
<dbReference type="GO" id="GO:0046949">
    <property type="term" value="P:fatty-acyl-CoA biosynthetic process"/>
    <property type="evidence" value="ECO:0007669"/>
    <property type="project" value="TreeGrafter"/>
</dbReference>
<evidence type="ECO:0000313" key="6">
    <source>
        <dbReference type="EMBL" id="ALC46701.1"/>
    </source>
</evidence>
<dbReference type="FunFam" id="3.40.50.12780:FF:000025">
    <property type="entry name" value="luciferin 4-monooxygenase"/>
    <property type="match status" value="1"/>
</dbReference>
<proteinExistence type="inferred from homology"/>
<dbReference type="AlphaFoldDB" id="A0A0M4EPD5"/>
<evidence type="ECO:0000256" key="2">
    <source>
        <dbReference type="ARBA" id="ARBA00006432"/>
    </source>
</evidence>
<feature type="domain" description="AMP-binding enzyme C-terminal" evidence="5">
    <location>
        <begin position="440"/>
        <end position="517"/>
    </location>
</feature>
<gene>
    <name evidence="6" type="ORF">Dbus_chr3Rg1451</name>
</gene>
<dbReference type="SMR" id="A0A0M4EPD5"/>
<keyword evidence="7" id="KW-1185">Reference proteome</keyword>
<organism evidence="6 7">
    <name type="scientific">Drosophila busckii</name>
    <name type="common">Fruit fly</name>
    <dbReference type="NCBI Taxonomy" id="30019"/>
    <lineage>
        <taxon>Eukaryota</taxon>
        <taxon>Metazoa</taxon>
        <taxon>Ecdysozoa</taxon>
        <taxon>Arthropoda</taxon>
        <taxon>Hexapoda</taxon>
        <taxon>Insecta</taxon>
        <taxon>Pterygota</taxon>
        <taxon>Neoptera</taxon>
        <taxon>Endopterygota</taxon>
        <taxon>Diptera</taxon>
        <taxon>Brachycera</taxon>
        <taxon>Muscomorpha</taxon>
        <taxon>Ephydroidea</taxon>
        <taxon>Drosophilidae</taxon>
        <taxon>Drosophila</taxon>
    </lineage>
</organism>
<evidence type="ECO:0000313" key="7">
    <source>
        <dbReference type="Proteomes" id="UP000494163"/>
    </source>
</evidence>
<dbReference type="Gene3D" id="3.30.300.30">
    <property type="match status" value="1"/>
</dbReference>
<evidence type="ECO:0000259" key="4">
    <source>
        <dbReference type="Pfam" id="PF00501"/>
    </source>
</evidence>
<dbReference type="Pfam" id="PF13193">
    <property type="entry name" value="AMP-binding_C"/>
    <property type="match status" value="1"/>
</dbReference>
<dbReference type="OMA" id="NPITHTC"/>
<dbReference type="PANTHER" id="PTHR24096">
    <property type="entry name" value="LONG-CHAIN-FATTY-ACID--COA LIGASE"/>
    <property type="match status" value="1"/>
</dbReference>
<evidence type="ECO:0000256" key="3">
    <source>
        <dbReference type="ARBA" id="ARBA00023140"/>
    </source>
</evidence>
<reference evidence="6 7" key="1">
    <citation type="submission" date="2015-08" db="EMBL/GenBank/DDBJ databases">
        <title>Ancestral chromatin configuration constrains chromatin evolution on differentiating sex chromosomes in Drosophila.</title>
        <authorList>
            <person name="Zhou Q."/>
            <person name="Bachtrog D."/>
        </authorList>
    </citation>
    <scope>NUCLEOTIDE SEQUENCE [LARGE SCALE GENOMIC DNA]</scope>
    <source>
        <tissue evidence="6">Whole larvae</tissue>
    </source>
</reference>
<dbReference type="EMBL" id="CP012526">
    <property type="protein sequence ID" value="ALC46701.1"/>
    <property type="molecule type" value="Genomic_DNA"/>
</dbReference>
<evidence type="ECO:0000256" key="1">
    <source>
        <dbReference type="ARBA" id="ARBA00004275"/>
    </source>
</evidence>
<dbReference type="InterPro" id="IPR000873">
    <property type="entry name" value="AMP-dep_synth/lig_dom"/>
</dbReference>
<dbReference type="InterPro" id="IPR045851">
    <property type="entry name" value="AMP-bd_C_sf"/>
</dbReference>
<dbReference type="STRING" id="30019.A0A0M4EPD5"/>
<feature type="domain" description="AMP-dependent synthetase/ligase" evidence="4">
    <location>
        <begin position="37"/>
        <end position="389"/>
    </location>
</feature>
<name>A0A0M4EPD5_DROBS</name>
<dbReference type="SUPFAM" id="SSF56801">
    <property type="entry name" value="Acetyl-CoA synthetase-like"/>
    <property type="match status" value="1"/>
</dbReference>
<dbReference type="PANTHER" id="PTHR24096:SF353">
    <property type="entry name" value="GH16244P-RELATED"/>
    <property type="match status" value="1"/>
</dbReference>
<keyword evidence="3" id="KW-0576">Peroxisome</keyword>
<accession>A0A0M4EPD5</accession>
<dbReference type="OrthoDB" id="10253869at2759"/>
<comment type="subcellular location">
    <subcellularLocation>
        <location evidence="1">Peroxisome</location>
    </subcellularLocation>
</comment>
<dbReference type="Pfam" id="PF00501">
    <property type="entry name" value="AMP-binding"/>
    <property type="match status" value="1"/>
</dbReference>
<evidence type="ECO:0000259" key="5">
    <source>
        <dbReference type="Pfam" id="PF13193"/>
    </source>
</evidence>
<dbReference type="InterPro" id="IPR025110">
    <property type="entry name" value="AMP-bd_C"/>
</dbReference>
<protein>
    <submittedName>
        <fullName evidence="6">Maker206</fullName>
    </submittedName>
</protein>
<dbReference type="GO" id="GO:0004467">
    <property type="term" value="F:long-chain fatty acid-CoA ligase activity"/>
    <property type="evidence" value="ECO:0007669"/>
    <property type="project" value="TreeGrafter"/>
</dbReference>
<comment type="similarity">
    <text evidence="2">Belongs to the ATP-dependent AMP-binding enzyme family.</text>
</comment>
<dbReference type="Gene3D" id="3.40.50.12780">
    <property type="entry name" value="N-terminal domain of ligase-like"/>
    <property type="match status" value="1"/>
</dbReference>
<dbReference type="InterPro" id="IPR042099">
    <property type="entry name" value="ANL_N_sf"/>
</dbReference>
<sequence length="538" mass="60496">MFYKPEIAYDAVSKVWSSRAEFDHFAPDLSIGEIIYREMQRHPQQIAQISVTERTELRRDELHLNSKAVASYMRQLGLLQTDIVGIVARNTTHLSAVAYGCFYMGIAFHSLNINYEQATISQLFNITKPRLLFCDGDEYEMLKAATKQLDCYIVTMRRHVAGVMSIEQVLQTPVPLDFKPAKLQQGNNQTLAILCTIGTPKAVTITNSRKILNGNLMLTTSDVQYSHRTLDCLTSLITTITTAVFSTKRIIADNAFDAEQTLRLIETYKVSWLLLAPAHFGSLVSSPLFERTSLDSVQHCMFTGGRCSLRVQQALRQRLSSDGMHFAYGMTEVGSWATLNWNFDEKPTSVGRPTAGFQLKIIDERNAARGPNELGEICLHNGQYWAGYFGDPQESQQLRDAAFWFHTGDLGYVDADGFLYVLDRNKEIVKHQNIMYYHNELEELIARMPQVADVCVFGIWSERNGDEPAAVVVKRAGAELQAAEVVAYVQQHVAAHYKQLIGGALIVDDLQRSPNGKINRAANKSHFLQVKGQIEKSN</sequence>